<evidence type="ECO:0000256" key="1">
    <source>
        <dbReference type="ARBA" id="ARBA00022729"/>
    </source>
</evidence>
<comment type="caution">
    <text evidence="2">The sequence shown here is derived from an EMBL/GenBank/DDBJ whole genome shotgun (WGS) entry which is preliminary data.</text>
</comment>
<dbReference type="InterPro" id="IPR019207">
    <property type="entry name" value="DUF2092"/>
</dbReference>
<dbReference type="Pfam" id="PF09865">
    <property type="entry name" value="DUF2092"/>
    <property type="match status" value="1"/>
</dbReference>
<dbReference type="EMBL" id="JANCNS010000002">
    <property type="protein sequence ID" value="MCP9200154.1"/>
    <property type="molecule type" value="Genomic_DNA"/>
</dbReference>
<evidence type="ECO:0000313" key="2">
    <source>
        <dbReference type="EMBL" id="MCP9200154.1"/>
    </source>
</evidence>
<proteinExistence type="predicted"/>
<protein>
    <submittedName>
        <fullName evidence="2">DUF2092 domain-containing protein</fullName>
    </submittedName>
</protein>
<dbReference type="AlphaFoldDB" id="A0A9X2R9R5"/>
<keyword evidence="3" id="KW-1185">Reference proteome</keyword>
<organism evidence="2 3">
    <name type="scientific">Christiangramia oceanisediminis</name>
    <dbReference type="NCBI Taxonomy" id="2920386"/>
    <lineage>
        <taxon>Bacteria</taxon>
        <taxon>Pseudomonadati</taxon>
        <taxon>Bacteroidota</taxon>
        <taxon>Flavobacteriia</taxon>
        <taxon>Flavobacteriales</taxon>
        <taxon>Flavobacteriaceae</taxon>
        <taxon>Christiangramia</taxon>
    </lineage>
</organism>
<dbReference type="Gene3D" id="2.50.20.10">
    <property type="entry name" value="Lipoprotein localisation LolA/LolB/LppX"/>
    <property type="match status" value="1"/>
</dbReference>
<keyword evidence="1" id="KW-0732">Signal</keyword>
<reference evidence="2" key="1">
    <citation type="submission" date="2022-07" db="EMBL/GenBank/DDBJ databases">
        <title>Gramela sediminis sp. nov., isolated from deep-sea sediment of the Indian Ocean.</title>
        <authorList>
            <person name="Shi H."/>
        </authorList>
    </citation>
    <scope>NUCLEOTIDE SEQUENCE</scope>
    <source>
        <strain evidence="2">GC03-9</strain>
    </source>
</reference>
<evidence type="ECO:0000313" key="3">
    <source>
        <dbReference type="Proteomes" id="UP001155280"/>
    </source>
</evidence>
<name>A0A9X2R9R5_9FLAO</name>
<gene>
    <name evidence="2" type="ORF">MKO06_09555</name>
</gene>
<dbReference type="InterPro" id="IPR029046">
    <property type="entry name" value="LolA/LolB/LppX"/>
</dbReference>
<sequence length="243" mass="27844">MKKSMIFLFLVCNLSVHSQNEKTLDTVAVRILDRMADFIGGLNAVSFTATIAQDVEDSKYGLVKEFSENQVYMVGPDKMHVQVDGTYGHKGYWYNGESLVYYSFDENNYSVVDAPGDIVSMMDSIHRNFEIEFPAADVFFPDFVDLLLESFDHIEYLGEKEVDGLKCFHIMAVNESSNVQLWISNDAFFLPQRFLIVHKDEDYKQYLVNFTNWEVNPGLPVEMFSFEPPPNAKNIAIMATKSF</sequence>
<dbReference type="Proteomes" id="UP001155280">
    <property type="component" value="Unassembled WGS sequence"/>
</dbReference>
<dbReference type="SUPFAM" id="SSF89392">
    <property type="entry name" value="Prokaryotic lipoproteins and lipoprotein localization factors"/>
    <property type="match status" value="1"/>
</dbReference>
<dbReference type="RefSeq" id="WP_241551958.1">
    <property type="nucleotide sequence ID" value="NZ_JANCNS010000002.1"/>
</dbReference>
<accession>A0A9X2R9R5</accession>